<organism evidence="2 3">
    <name type="scientific">Plantactinospora solaniradicis</name>
    <dbReference type="NCBI Taxonomy" id="1723736"/>
    <lineage>
        <taxon>Bacteria</taxon>
        <taxon>Bacillati</taxon>
        <taxon>Actinomycetota</taxon>
        <taxon>Actinomycetes</taxon>
        <taxon>Micromonosporales</taxon>
        <taxon>Micromonosporaceae</taxon>
        <taxon>Plantactinospora</taxon>
    </lineage>
</organism>
<name>A0ABW1K408_9ACTN</name>
<reference evidence="3" key="1">
    <citation type="journal article" date="2019" name="Int. J. Syst. Evol. Microbiol.">
        <title>The Global Catalogue of Microorganisms (GCM) 10K type strain sequencing project: providing services to taxonomists for standard genome sequencing and annotation.</title>
        <authorList>
            <consortium name="The Broad Institute Genomics Platform"/>
            <consortium name="The Broad Institute Genome Sequencing Center for Infectious Disease"/>
            <person name="Wu L."/>
            <person name="Ma J."/>
        </authorList>
    </citation>
    <scope>NUCLEOTIDE SEQUENCE [LARGE SCALE GENOMIC DNA]</scope>
    <source>
        <strain evidence="3">ZS-35-S2</strain>
    </source>
</reference>
<dbReference type="GO" id="GO:0032259">
    <property type="term" value="P:methylation"/>
    <property type="evidence" value="ECO:0007669"/>
    <property type="project" value="UniProtKB-KW"/>
</dbReference>
<dbReference type="SUPFAM" id="SSF53335">
    <property type="entry name" value="S-adenosyl-L-methionine-dependent methyltransferases"/>
    <property type="match status" value="1"/>
</dbReference>
<keyword evidence="2" id="KW-0808">Transferase</keyword>
<gene>
    <name evidence="2" type="ORF">ACFP2T_09590</name>
</gene>
<dbReference type="CDD" id="cd02440">
    <property type="entry name" value="AdoMet_MTases"/>
    <property type="match status" value="1"/>
</dbReference>
<sequence>MSGFEDPAFFGDRWAAVYDERTEIDPAPAVEFLVWLTGTGRALELAIGTGRVALPLAAKGIEVEGVEASQAMVDRLREKPGGDSIPVAIGDMADVPVTGPYRLVYLIYNTLFNLTSQERQVDCFRNVARVLDPGGFFVIECFMPDHLPFDRGQLVHTRAVSENLVDVSFARHDSSRQRVTYQHVRLSAEGMQLHPVTLRYCWPSELDLMARLAGLRLRGRYSDWDRRPFDSGSGSHISVYERT</sequence>
<dbReference type="GO" id="GO:0008168">
    <property type="term" value="F:methyltransferase activity"/>
    <property type="evidence" value="ECO:0007669"/>
    <property type="project" value="UniProtKB-KW"/>
</dbReference>
<dbReference type="Gene3D" id="2.20.25.570">
    <property type="match status" value="1"/>
</dbReference>
<evidence type="ECO:0000259" key="1">
    <source>
        <dbReference type="Pfam" id="PF13649"/>
    </source>
</evidence>
<dbReference type="Proteomes" id="UP001596203">
    <property type="component" value="Unassembled WGS sequence"/>
</dbReference>
<dbReference type="Gene3D" id="3.40.50.150">
    <property type="entry name" value="Vaccinia Virus protein VP39"/>
    <property type="match status" value="1"/>
</dbReference>
<accession>A0ABW1K408</accession>
<dbReference type="RefSeq" id="WP_377419818.1">
    <property type="nucleotide sequence ID" value="NZ_JBHSPR010000007.1"/>
</dbReference>
<evidence type="ECO:0000313" key="3">
    <source>
        <dbReference type="Proteomes" id="UP001596203"/>
    </source>
</evidence>
<dbReference type="EMBL" id="JBHSPR010000007">
    <property type="protein sequence ID" value="MFC6016451.1"/>
    <property type="molecule type" value="Genomic_DNA"/>
</dbReference>
<feature type="domain" description="Methyltransferase" evidence="1">
    <location>
        <begin position="43"/>
        <end position="135"/>
    </location>
</feature>
<dbReference type="InterPro" id="IPR029063">
    <property type="entry name" value="SAM-dependent_MTases_sf"/>
</dbReference>
<dbReference type="Pfam" id="PF13649">
    <property type="entry name" value="Methyltransf_25"/>
    <property type="match status" value="1"/>
</dbReference>
<proteinExistence type="predicted"/>
<keyword evidence="3" id="KW-1185">Reference proteome</keyword>
<evidence type="ECO:0000313" key="2">
    <source>
        <dbReference type="EMBL" id="MFC6016451.1"/>
    </source>
</evidence>
<protein>
    <submittedName>
        <fullName evidence="2">Class I SAM-dependent DNA methyltransferase</fullName>
    </submittedName>
</protein>
<comment type="caution">
    <text evidence="2">The sequence shown here is derived from an EMBL/GenBank/DDBJ whole genome shotgun (WGS) entry which is preliminary data.</text>
</comment>
<dbReference type="InterPro" id="IPR041698">
    <property type="entry name" value="Methyltransf_25"/>
</dbReference>
<keyword evidence="2" id="KW-0489">Methyltransferase</keyword>